<keyword evidence="3" id="KW-1185">Reference proteome</keyword>
<evidence type="ECO:0000313" key="3">
    <source>
        <dbReference type="Proteomes" id="UP000187609"/>
    </source>
</evidence>
<dbReference type="AlphaFoldDB" id="A0A1J6KA10"/>
<feature type="non-terminal residue" evidence="2">
    <location>
        <position position="188"/>
    </location>
</feature>
<proteinExistence type="predicted"/>
<accession>A0A1J6KA10</accession>
<feature type="region of interest" description="Disordered" evidence="1">
    <location>
        <begin position="155"/>
        <end position="188"/>
    </location>
</feature>
<dbReference type="SMR" id="A0A1J6KA10"/>
<reference evidence="2" key="1">
    <citation type="submission" date="2016-11" db="EMBL/GenBank/DDBJ databases">
        <title>The genome of Nicotiana attenuata.</title>
        <authorList>
            <person name="Xu S."/>
            <person name="Brockmoeller T."/>
            <person name="Gaquerel E."/>
            <person name="Navarro A."/>
            <person name="Kuhl H."/>
            <person name="Gase K."/>
            <person name="Ling Z."/>
            <person name="Zhou W."/>
            <person name="Kreitzer C."/>
            <person name="Stanke M."/>
            <person name="Tang H."/>
            <person name="Lyons E."/>
            <person name="Pandey P."/>
            <person name="Pandey S.P."/>
            <person name="Timmermann B."/>
            <person name="Baldwin I.T."/>
        </authorList>
    </citation>
    <scope>NUCLEOTIDE SEQUENCE [LARGE SCALE GENOMIC DNA]</scope>
    <source>
        <strain evidence="2">UT</strain>
    </source>
</reference>
<dbReference type="Gramene" id="OIT21824">
    <property type="protein sequence ID" value="OIT21824"/>
    <property type="gene ID" value="A4A49_56398"/>
</dbReference>
<sequence>MAGESTEVVEMLHKMAADMSSFTARQDQLEAFQARTCKNQEETVNDLREVLNEVIHGSRRLERGKDIDTRGGELYSPSDLPLSIGEMATPNSMGGTCSVSSSISLPSSTPTSNLVPPARNIAVGVNWTSLGPSNQIPLNPSLQNPNTVIRTQPVMMSTQGPSGPYSPQPRNQPAPHHLPSESQRNYYT</sequence>
<evidence type="ECO:0000256" key="1">
    <source>
        <dbReference type="SAM" id="MobiDB-lite"/>
    </source>
</evidence>
<comment type="caution">
    <text evidence="2">The sequence shown here is derived from an EMBL/GenBank/DDBJ whole genome shotgun (WGS) entry which is preliminary data.</text>
</comment>
<name>A0A1J6KA10_NICAT</name>
<dbReference type="Proteomes" id="UP000187609">
    <property type="component" value="Unassembled WGS sequence"/>
</dbReference>
<dbReference type="EMBL" id="MJEQ01004080">
    <property type="protein sequence ID" value="OIT21824.1"/>
    <property type="molecule type" value="Genomic_DNA"/>
</dbReference>
<gene>
    <name evidence="2" type="ORF">A4A49_56398</name>
</gene>
<protein>
    <submittedName>
        <fullName evidence="2">Uncharacterized protein</fullName>
    </submittedName>
</protein>
<organism evidence="2 3">
    <name type="scientific">Nicotiana attenuata</name>
    <name type="common">Coyote tobacco</name>
    <dbReference type="NCBI Taxonomy" id="49451"/>
    <lineage>
        <taxon>Eukaryota</taxon>
        <taxon>Viridiplantae</taxon>
        <taxon>Streptophyta</taxon>
        <taxon>Embryophyta</taxon>
        <taxon>Tracheophyta</taxon>
        <taxon>Spermatophyta</taxon>
        <taxon>Magnoliopsida</taxon>
        <taxon>eudicotyledons</taxon>
        <taxon>Gunneridae</taxon>
        <taxon>Pentapetalae</taxon>
        <taxon>asterids</taxon>
        <taxon>lamiids</taxon>
        <taxon>Solanales</taxon>
        <taxon>Solanaceae</taxon>
        <taxon>Nicotianoideae</taxon>
        <taxon>Nicotianeae</taxon>
        <taxon>Nicotiana</taxon>
    </lineage>
</organism>
<evidence type="ECO:0000313" key="2">
    <source>
        <dbReference type="EMBL" id="OIT21824.1"/>
    </source>
</evidence>